<dbReference type="CDD" id="cd04077">
    <property type="entry name" value="Peptidases_S8_PCSK9_ProteinaseK_like"/>
    <property type="match status" value="1"/>
</dbReference>
<sequence>MKSVALVSTSLLLASISTAIAIPSGNINSRWLKKDTKSGPPASVADHGGDHDDYLVVLADNETRPWNKIFADMGWNTTESVSTLSNDNGIVGYRSFKTESGSNIKTFGSNMRAFTVSMKKSQGVSMQSLPNVAIMEKNYKRKWAVMPRRSNHQARDLRSRSPLYKRQNLGNQTSTFIEQSTAPWNLQRVSSKNAAAASQKQVVDLAYKYRFDSVAGMGVDVYLVDSGFNIEHTDFGGRAKVIFSPSEDGGRDNNGHGTHTSGTVGSLTYGVAKKVNIFGAKAGDEAPTDSAIVAGLDRALSLHLERMNQTGFMGSVISMSLGGPDLGQALFSVLQRAMQAGMHVSIAAGNDNKDACTDFPGAFSQQMPLINVGATDINDARATFSNFGPCVDIHAPGVGIVSTWKDGPTSIEAIDGTSMACPAVTGMIAYELALNPQFKLDPQGMKQHILSKALPNSIRGAENVPDGGKVLLNNGFPGDPLR</sequence>
<dbReference type="InterPro" id="IPR023827">
    <property type="entry name" value="Peptidase_S8_Asp-AS"/>
</dbReference>
<dbReference type="EMBL" id="AQGS01000522">
    <property type="protein sequence ID" value="EPS38871.1"/>
    <property type="molecule type" value="Genomic_DNA"/>
</dbReference>
<dbReference type="PANTHER" id="PTHR43806">
    <property type="entry name" value="PEPTIDASE S8"/>
    <property type="match status" value="1"/>
</dbReference>
<protein>
    <recommendedName>
        <fullName evidence="8">Peptidase S8/S53 domain-containing protein</fullName>
    </recommendedName>
</protein>
<keyword evidence="3 5" id="KW-0378">Hydrolase</keyword>
<dbReference type="GO" id="GO:0006508">
    <property type="term" value="P:proteolysis"/>
    <property type="evidence" value="ECO:0007669"/>
    <property type="project" value="UniProtKB-KW"/>
</dbReference>
<feature type="active site" description="Charge relay system" evidence="5">
    <location>
        <position position="418"/>
    </location>
</feature>
<dbReference type="InterPro" id="IPR000209">
    <property type="entry name" value="Peptidase_S8/S53_dom"/>
</dbReference>
<evidence type="ECO:0000256" key="1">
    <source>
        <dbReference type="ARBA" id="ARBA00011073"/>
    </source>
</evidence>
<dbReference type="eggNOG" id="KOG1153">
    <property type="taxonomic scope" value="Eukaryota"/>
</dbReference>
<dbReference type="PROSITE" id="PS51892">
    <property type="entry name" value="SUBTILASE"/>
    <property type="match status" value="1"/>
</dbReference>
<evidence type="ECO:0000313" key="10">
    <source>
        <dbReference type="Proteomes" id="UP000015100"/>
    </source>
</evidence>
<dbReference type="InterPro" id="IPR050131">
    <property type="entry name" value="Peptidase_S8_subtilisin-like"/>
</dbReference>
<comment type="similarity">
    <text evidence="1 5 6">Belongs to the peptidase S8 family.</text>
</comment>
<organism evidence="9 10">
    <name type="scientific">Dactylellina haptotyla (strain CBS 200.50)</name>
    <name type="common">Nematode-trapping fungus</name>
    <name type="synonym">Monacrosporium haptotylum</name>
    <dbReference type="NCBI Taxonomy" id="1284197"/>
    <lineage>
        <taxon>Eukaryota</taxon>
        <taxon>Fungi</taxon>
        <taxon>Dikarya</taxon>
        <taxon>Ascomycota</taxon>
        <taxon>Pezizomycotina</taxon>
        <taxon>Orbiliomycetes</taxon>
        <taxon>Orbiliales</taxon>
        <taxon>Orbiliaceae</taxon>
        <taxon>Dactylellina</taxon>
    </lineage>
</organism>
<evidence type="ECO:0000259" key="8">
    <source>
        <dbReference type="Pfam" id="PF00082"/>
    </source>
</evidence>
<proteinExistence type="inferred from homology"/>
<dbReference type="OrthoDB" id="206201at2759"/>
<name>S8ACS3_DACHA</name>
<dbReference type="PROSITE" id="PS00138">
    <property type="entry name" value="SUBTILASE_SER"/>
    <property type="match status" value="1"/>
</dbReference>
<keyword evidence="10" id="KW-1185">Reference proteome</keyword>
<dbReference type="OMA" id="STHYNEK"/>
<evidence type="ECO:0000256" key="6">
    <source>
        <dbReference type="RuleBase" id="RU003355"/>
    </source>
</evidence>
<evidence type="ECO:0000256" key="3">
    <source>
        <dbReference type="ARBA" id="ARBA00022801"/>
    </source>
</evidence>
<dbReference type="InterPro" id="IPR023828">
    <property type="entry name" value="Peptidase_S8_Ser-AS"/>
</dbReference>
<evidence type="ECO:0000256" key="5">
    <source>
        <dbReference type="PROSITE-ProRule" id="PRU01240"/>
    </source>
</evidence>
<dbReference type="PANTHER" id="PTHR43806:SF11">
    <property type="entry name" value="CEREVISIN-RELATED"/>
    <property type="match status" value="1"/>
</dbReference>
<feature type="signal peptide" evidence="7">
    <location>
        <begin position="1"/>
        <end position="21"/>
    </location>
</feature>
<keyword evidence="2 5" id="KW-0645">Protease</keyword>
<dbReference type="GO" id="GO:0004252">
    <property type="term" value="F:serine-type endopeptidase activity"/>
    <property type="evidence" value="ECO:0007669"/>
    <property type="project" value="UniProtKB-UniRule"/>
</dbReference>
<dbReference type="PROSITE" id="PS00136">
    <property type="entry name" value="SUBTILASE_ASP"/>
    <property type="match status" value="1"/>
</dbReference>
<evidence type="ECO:0000256" key="4">
    <source>
        <dbReference type="ARBA" id="ARBA00022825"/>
    </source>
</evidence>
<dbReference type="Proteomes" id="UP000015100">
    <property type="component" value="Unassembled WGS sequence"/>
</dbReference>
<keyword evidence="7" id="KW-0732">Signal</keyword>
<dbReference type="SUPFAM" id="SSF52743">
    <property type="entry name" value="Subtilisin-like"/>
    <property type="match status" value="1"/>
</dbReference>
<dbReference type="Gene3D" id="3.40.50.200">
    <property type="entry name" value="Peptidase S8/S53 domain"/>
    <property type="match status" value="1"/>
</dbReference>
<dbReference type="InterPro" id="IPR036852">
    <property type="entry name" value="Peptidase_S8/S53_dom_sf"/>
</dbReference>
<evidence type="ECO:0000313" key="9">
    <source>
        <dbReference type="EMBL" id="EPS38871.1"/>
    </source>
</evidence>
<evidence type="ECO:0000256" key="2">
    <source>
        <dbReference type="ARBA" id="ARBA00022670"/>
    </source>
</evidence>
<dbReference type="AlphaFoldDB" id="S8ACS3"/>
<feature type="chain" id="PRO_5004560392" description="Peptidase S8/S53 domain-containing protein" evidence="7">
    <location>
        <begin position="22"/>
        <end position="482"/>
    </location>
</feature>
<evidence type="ECO:0000256" key="7">
    <source>
        <dbReference type="SAM" id="SignalP"/>
    </source>
</evidence>
<keyword evidence="4 5" id="KW-0720">Serine protease</keyword>
<feature type="active site" description="Charge relay system" evidence="5">
    <location>
        <position position="256"/>
    </location>
</feature>
<dbReference type="HOGENOM" id="CLU_011263_1_4_1"/>
<dbReference type="Pfam" id="PF00082">
    <property type="entry name" value="Peptidase_S8"/>
    <property type="match status" value="1"/>
</dbReference>
<dbReference type="STRING" id="1284197.S8ACS3"/>
<dbReference type="PRINTS" id="PR00723">
    <property type="entry name" value="SUBTILISIN"/>
</dbReference>
<reference evidence="10" key="2">
    <citation type="submission" date="2013-04" db="EMBL/GenBank/DDBJ databases">
        <title>Genomic mechanisms accounting for the adaptation to parasitism in nematode-trapping fungi.</title>
        <authorList>
            <person name="Ahren D.G."/>
        </authorList>
    </citation>
    <scope>NUCLEOTIDE SEQUENCE [LARGE SCALE GENOMIC DNA]</scope>
    <source>
        <strain evidence="10">CBS 200.50</strain>
    </source>
</reference>
<accession>S8ACS3</accession>
<comment type="caution">
    <text evidence="9">The sequence shown here is derived from an EMBL/GenBank/DDBJ whole genome shotgun (WGS) entry which is preliminary data.</text>
</comment>
<dbReference type="InterPro" id="IPR034193">
    <property type="entry name" value="PCSK9_ProteinaseK-like"/>
</dbReference>
<dbReference type="InterPro" id="IPR015500">
    <property type="entry name" value="Peptidase_S8_subtilisin-rel"/>
</dbReference>
<feature type="domain" description="Peptidase S8/S53" evidence="8">
    <location>
        <begin position="217"/>
        <end position="457"/>
    </location>
</feature>
<gene>
    <name evidence="9" type="ORF">H072_7381</name>
</gene>
<feature type="active site" description="Charge relay system" evidence="5">
    <location>
        <position position="225"/>
    </location>
</feature>
<reference evidence="9 10" key="1">
    <citation type="journal article" date="2013" name="PLoS Genet.">
        <title>Genomic mechanisms accounting for the adaptation to parasitism in nematode-trapping fungi.</title>
        <authorList>
            <person name="Meerupati T."/>
            <person name="Andersson K.M."/>
            <person name="Friman E."/>
            <person name="Kumar D."/>
            <person name="Tunlid A."/>
            <person name="Ahren D."/>
        </authorList>
    </citation>
    <scope>NUCLEOTIDE SEQUENCE [LARGE SCALE GENOMIC DNA]</scope>
    <source>
        <strain evidence="9 10">CBS 200.50</strain>
    </source>
</reference>